<organism evidence="6 7">
    <name type="scientific">Thermodesulfobium acidiphilum</name>
    <dbReference type="NCBI Taxonomy" id="1794699"/>
    <lineage>
        <taxon>Bacteria</taxon>
        <taxon>Pseudomonadati</taxon>
        <taxon>Thermodesulfobiota</taxon>
        <taxon>Thermodesulfobiia</taxon>
        <taxon>Thermodesulfobiales</taxon>
        <taxon>Thermodesulfobiaceae</taxon>
        <taxon>Thermodesulfobium</taxon>
    </lineage>
</organism>
<gene>
    <name evidence="6" type="ORF">TDSAC_1658</name>
</gene>
<proteinExistence type="inferred from homology"/>
<dbReference type="KEGG" id="taci:TDSAC_1658"/>
<feature type="domain" description="Flagellin C-terminal" evidence="5">
    <location>
        <begin position="209"/>
        <end position="290"/>
    </location>
</feature>
<keyword evidence="6" id="KW-0969">Cilium</keyword>
<reference evidence="6 7" key="1">
    <citation type="submission" date="2017-04" db="EMBL/GenBank/DDBJ databases">
        <title>Genomic insights into metabolism of Thermodesulfobium acidiphilum.</title>
        <authorList>
            <person name="Toshchakov S.V."/>
            <person name="Frolov E.N."/>
            <person name="Kublanov I.V."/>
            <person name="Samarov N.I."/>
            <person name="Novikov A."/>
            <person name="Lebedinsky A.V."/>
            <person name="Bonch-Osmolovskaya E.A."/>
            <person name="Chernyh N.A."/>
        </authorList>
    </citation>
    <scope>NUCLEOTIDE SEQUENCE [LARGE SCALE GENOMIC DNA]</scope>
    <source>
        <strain evidence="6 7">3127-1</strain>
    </source>
</reference>
<accession>A0A2R4W2L6</accession>
<evidence type="ECO:0000259" key="4">
    <source>
        <dbReference type="Pfam" id="PF00669"/>
    </source>
</evidence>
<dbReference type="Pfam" id="PF00700">
    <property type="entry name" value="Flagellin_C"/>
    <property type="match status" value="1"/>
</dbReference>
<protein>
    <submittedName>
        <fullName evidence="6">Flagellar hook-associated protein 3 FlgL</fullName>
    </submittedName>
</protein>
<dbReference type="GO" id="GO:0071973">
    <property type="term" value="P:bacterial-type flagellum-dependent cell motility"/>
    <property type="evidence" value="ECO:0007669"/>
    <property type="project" value="InterPro"/>
</dbReference>
<evidence type="ECO:0000256" key="3">
    <source>
        <dbReference type="ARBA" id="ARBA00023143"/>
    </source>
</evidence>
<dbReference type="AlphaFoldDB" id="A0A2R4W2L6"/>
<dbReference type="InterPro" id="IPR001492">
    <property type="entry name" value="Flagellin"/>
</dbReference>
<keyword evidence="3" id="KW-0975">Bacterial flagellum</keyword>
<dbReference type="NCBIfam" id="TIGR02550">
    <property type="entry name" value="flagell_flgL"/>
    <property type="match status" value="1"/>
</dbReference>
<dbReference type="PANTHER" id="PTHR42792:SF1">
    <property type="entry name" value="FLAGELLAR HOOK-ASSOCIATED PROTEIN 3"/>
    <property type="match status" value="1"/>
</dbReference>
<comment type="similarity">
    <text evidence="2">Belongs to the bacterial flagellin family.</text>
</comment>
<dbReference type="InterPro" id="IPR001029">
    <property type="entry name" value="Flagellin_N"/>
</dbReference>
<dbReference type="Proteomes" id="UP000244792">
    <property type="component" value="Chromosome"/>
</dbReference>
<dbReference type="PANTHER" id="PTHR42792">
    <property type="entry name" value="FLAGELLIN"/>
    <property type="match status" value="1"/>
</dbReference>
<feature type="domain" description="Flagellin N-terminal" evidence="4">
    <location>
        <begin position="6"/>
        <end position="139"/>
    </location>
</feature>
<keyword evidence="7" id="KW-1185">Reference proteome</keyword>
<evidence type="ECO:0000313" key="6">
    <source>
        <dbReference type="EMBL" id="AWB10994.1"/>
    </source>
</evidence>
<dbReference type="InterPro" id="IPR013384">
    <property type="entry name" value="Flagell_FlgL"/>
</dbReference>
<keyword evidence="6" id="KW-0966">Cell projection</keyword>
<dbReference type="Gene3D" id="1.20.1330.10">
    <property type="entry name" value="f41 fragment of flagellin, N-terminal domain"/>
    <property type="match status" value="1"/>
</dbReference>
<evidence type="ECO:0000256" key="1">
    <source>
        <dbReference type="ARBA" id="ARBA00004365"/>
    </source>
</evidence>
<evidence type="ECO:0000256" key="2">
    <source>
        <dbReference type="ARBA" id="ARBA00005709"/>
    </source>
</evidence>
<dbReference type="OrthoDB" id="9758307at2"/>
<sequence length="291" mass="31423">MSRVTMNIMINQFNSDLNNQLTSIAKDSYELSSGNAIQLPQDNPVSNNYIMSFKEKINGINNYQNNITAGQSILNSTDSALTSISTILNNANTIALQGANVTNQDSLASLEKSVEALKQSLLSVANTSIGNTYIFAGSKSSSAPFSLDSNGNVVYSGDSASINYSVEPGVTTRVNIDGTQLLPIFKALDNLQLALESGNQVTISNTVSDIQNAIKTVNDLQSIVGSRQNMMQYLSNYYSNALTNYSSILSNYQNVDFPTVVTDYATRQTAYQAALKVGAQILPQSLVNYLQ</sequence>
<dbReference type="EMBL" id="CP020921">
    <property type="protein sequence ID" value="AWB10994.1"/>
    <property type="molecule type" value="Genomic_DNA"/>
</dbReference>
<dbReference type="Pfam" id="PF00669">
    <property type="entry name" value="Flagellin_N"/>
    <property type="match status" value="1"/>
</dbReference>
<dbReference type="InterPro" id="IPR046358">
    <property type="entry name" value="Flagellin_C"/>
</dbReference>
<comment type="subcellular location">
    <subcellularLocation>
        <location evidence="1">Bacterial flagellum</location>
    </subcellularLocation>
</comment>
<dbReference type="GO" id="GO:0009424">
    <property type="term" value="C:bacterial-type flagellum hook"/>
    <property type="evidence" value="ECO:0007669"/>
    <property type="project" value="InterPro"/>
</dbReference>
<dbReference type="RefSeq" id="WP_108309948.1">
    <property type="nucleotide sequence ID" value="NZ_CP020921.1"/>
</dbReference>
<evidence type="ECO:0000259" key="5">
    <source>
        <dbReference type="Pfam" id="PF00700"/>
    </source>
</evidence>
<evidence type="ECO:0000313" key="7">
    <source>
        <dbReference type="Proteomes" id="UP000244792"/>
    </source>
</evidence>
<keyword evidence="6" id="KW-0282">Flagellum</keyword>
<dbReference type="SUPFAM" id="SSF64518">
    <property type="entry name" value="Phase 1 flagellin"/>
    <property type="match status" value="1"/>
</dbReference>
<dbReference type="GO" id="GO:0005198">
    <property type="term" value="F:structural molecule activity"/>
    <property type="evidence" value="ECO:0007669"/>
    <property type="project" value="InterPro"/>
</dbReference>
<name>A0A2R4W2L6_THEAF</name>